<organism evidence="3 4">
    <name type="scientific">Mangrovihabitans endophyticus</name>
    <dbReference type="NCBI Taxonomy" id="1751298"/>
    <lineage>
        <taxon>Bacteria</taxon>
        <taxon>Bacillati</taxon>
        <taxon>Actinomycetota</taxon>
        <taxon>Actinomycetes</taxon>
        <taxon>Micromonosporales</taxon>
        <taxon>Micromonosporaceae</taxon>
        <taxon>Mangrovihabitans</taxon>
    </lineage>
</organism>
<evidence type="ECO:0000313" key="4">
    <source>
        <dbReference type="Proteomes" id="UP000656042"/>
    </source>
</evidence>
<dbReference type="Proteomes" id="UP000656042">
    <property type="component" value="Unassembled WGS sequence"/>
</dbReference>
<dbReference type="Pfam" id="PF01370">
    <property type="entry name" value="Epimerase"/>
    <property type="match status" value="1"/>
</dbReference>
<comment type="similarity">
    <text evidence="1">Belongs to the NAD(P)-dependent epimerase/dehydratase family.</text>
</comment>
<dbReference type="AlphaFoldDB" id="A0A8J3FPF2"/>
<evidence type="ECO:0000256" key="1">
    <source>
        <dbReference type="ARBA" id="ARBA00007637"/>
    </source>
</evidence>
<evidence type="ECO:0000259" key="2">
    <source>
        <dbReference type="Pfam" id="PF01370"/>
    </source>
</evidence>
<proteinExistence type="inferred from homology"/>
<protein>
    <submittedName>
        <fullName evidence="3">NAD-dependent epimerase</fullName>
    </submittedName>
</protein>
<dbReference type="InterPro" id="IPR001509">
    <property type="entry name" value="Epimerase_deHydtase"/>
</dbReference>
<reference evidence="3" key="2">
    <citation type="submission" date="2020-09" db="EMBL/GenBank/DDBJ databases">
        <authorList>
            <person name="Sun Q."/>
            <person name="Zhou Y."/>
        </authorList>
    </citation>
    <scope>NUCLEOTIDE SEQUENCE</scope>
    <source>
        <strain evidence="3">CGMCC 4.7299</strain>
    </source>
</reference>
<evidence type="ECO:0000313" key="3">
    <source>
        <dbReference type="EMBL" id="GGK94723.1"/>
    </source>
</evidence>
<dbReference type="PANTHER" id="PTHR43000">
    <property type="entry name" value="DTDP-D-GLUCOSE 4,6-DEHYDRATASE-RELATED"/>
    <property type="match status" value="1"/>
</dbReference>
<accession>A0A8J3FPF2</accession>
<name>A0A8J3FPF2_9ACTN</name>
<dbReference type="RefSeq" id="WP_189079900.1">
    <property type="nucleotide sequence ID" value="NZ_BMMX01000012.1"/>
</dbReference>
<dbReference type="EMBL" id="BMMX01000012">
    <property type="protein sequence ID" value="GGK94723.1"/>
    <property type="molecule type" value="Genomic_DNA"/>
</dbReference>
<reference evidence="3" key="1">
    <citation type="journal article" date="2014" name="Int. J. Syst. Evol. Microbiol.">
        <title>Complete genome sequence of Corynebacterium casei LMG S-19264T (=DSM 44701T), isolated from a smear-ripened cheese.</title>
        <authorList>
            <consortium name="US DOE Joint Genome Institute (JGI-PGF)"/>
            <person name="Walter F."/>
            <person name="Albersmeier A."/>
            <person name="Kalinowski J."/>
            <person name="Ruckert C."/>
        </authorList>
    </citation>
    <scope>NUCLEOTIDE SEQUENCE</scope>
    <source>
        <strain evidence="3">CGMCC 4.7299</strain>
    </source>
</reference>
<comment type="caution">
    <text evidence="3">The sequence shown here is derived from an EMBL/GenBank/DDBJ whole genome shotgun (WGS) entry which is preliminary data.</text>
</comment>
<feature type="domain" description="NAD-dependent epimerase/dehydratase" evidence="2">
    <location>
        <begin position="4"/>
        <end position="278"/>
    </location>
</feature>
<dbReference type="InterPro" id="IPR036291">
    <property type="entry name" value="NAD(P)-bd_dom_sf"/>
</dbReference>
<dbReference type="SUPFAM" id="SSF51735">
    <property type="entry name" value="NAD(P)-binding Rossmann-fold domains"/>
    <property type="match status" value="1"/>
</dbReference>
<dbReference type="Gene3D" id="3.40.50.720">
    <property type="entry name" value="NAD(P)-binding Rossmann-like Domain"/>
    <property type="match status" value="1"/>
</dbReference>
<keyword evidence="4" id="KW-1185">Reference proteome</keyword>
<sequence>MTVALVTGSGGLIGSEAVRHFAGLGLDVVGIDNDMRQEFFGAEASTAWNVRKLTADLGDRYTHHGIDLRDRDALAKVFASYGTDIAVVIHTAAQPSHDWAVRDPFTDFDVNAVGTLNVLQNVREHCIDAPVIHCSTNKVYGDRPNSLPYVERETRWELPEDHPYYQGIAEDMSIDQCLHSVFGASKVAADVMVQEFGRYFGMRTAVFRGGTLTGPAHSATELHGYLGYVMRCNMERRTYKIFGYKGKMVRDSIHSHDVLTAFEAFFRNPRSAAVYNLGGGRFSNSSHLEAFALAEKISSKEMITEYVADNRVGDHKWWIGSNAAFQADYPDWKQVYDVPMILQEIYEANVDKWVEGAPR</sequence>
<gene>
    <name evidence="3" type="ORF">GCM10012284_30950</name>
</gene>